<organism evidence="7 8">
    <name type="scientific">candidate division TM6 bacterium JCVI TM6SC1</name>
    <dbReference type="NCBI Taxonomy" id="1306947"/>
    <lineage>
        <taxon>Bacteria</taxon>
        <taxon>Candidatus Babelota</taxon>
        <taxon>Vermiphilus</taxon>
    </lineage>
</organism>
<dbReference type="Proteomes" id="UP000032214">
    <property type="component" value="Unassembled WGS sequence"/>
</dbReference>
<dbReference type="GO" id="GO:0050567">
    <property type="term" value="F:glutaminyl-tRNA synthase (glutamine-hydrolyzing) activity"/>
    <property type="evidence" value="ECO:0007669"/>
    <property type="project" value="UniProtKB-UniRule"/>
</dbReference>
<keyword evidence="4 5" id="KW-0648">Protein biosynthesis</keyword>
<keyword evidence="3 5" id="KW-0067">ATP-binding</keyword>
<evidence type="ECO:0000313" key="7">
    <source>
        <dbReference type="EMBL" id="KIX85340.1"/>
    </source>
</evidence>
<evidence type="ECO:0000259" key="6">
    <source>
        <dbReference type="Pfam" id="PF01425"/>
    </source>
</evidence>
<dbReference type="InterPro" id="IPR000120">
    <property type="entry name" value="Amidase"/>
</dbReference>
<dbReference type="GO" id="GO:0005524">
    <property type="term" value="F:ATP binding"/>
    <property type="evidence" value="ECO:0007669"/>
    <property type="project" value="UniProtKB-KW"/>
</dbReference>
<feature type="active site" description="Charge relay system" evidence="5">
    <location>
        <position position="71"/>
    </location>
</feature>
<dbReference type="Pfam" id="PF01425">
    <property type="entry name" value="Amidase"/>
    <property type="match status" value="1"/>
</dbReference>
<dbReference type="NCBIfam" id="TIGR00132">
    <property type="entry name" value="gatA"/>
    <property type="match status" value="1"/>
</dbReference>
<dbReference type="Gene3D" id="3.90.1300.10">
    <property type="entry name" value="Amidase signature (AS) domain"/>
    <property type="match status" value="1"/>
</dbReference>
<feature type="active site" description="Acyl-ester intermediate" evidence="5">
    <location>
        <position position="170"/>
    </location>
</feature>
<evidence type="ECO:0000256" key="2">
    <source>
        <dbReference type="ARBA" id="ARBA00022741"/>
    </source>
</evidence>
<sequence>MNTIAFASIQELRTLLDAKKISASELLKLFLERAHKYNPELNAALEIFEHESIMSDYIAGGILDGIPGLIKDNIAQKGRKLTCGSAILENFTAPEDATATALLKKAGALLLGRANMDEFAMGSSNETSAFGPVRNPWDPTRVPGGSSGGSIAAVAAGLVPWALGSETGGSVRQPAAFCGIVGYKPTYGLISRNGLVAYASSLDHIGIATRTVADTAHVLTAINGKDVRDSSSKQIDPIDFTKHLDGKIPSGIKIGVVQNTLQADGMDPQVTNAISHALGDLEKLGARIVPVTLPILDYSAALYFIISRAEAASNLGRFDGIRYGLRSSDAHTLSQVYGKTRNSGFGTEVKTRILVGNYVLSAGHAAAFYEKACAVQQLMRAEFESLFKKVDLLVMPTHPAPAFKFGAFDVDKLQMDLQDYFTCFANLTGIPAISVPCGFSSENLPIGFQLVGPWLGDEQLLKAAHAYQNATDWHKRTPAGY</sequence>
<dbReference type="STRING" id="1306947.J120_03510"/>
<comment type="catalytic activity">
    <reaction evidence="5">
        <text>L-glutamyl-tRNA(Gln) + L-glutamine + ATP + H2O = L-glutaminyl-tRNA(Gln) + L-glutamate + ADP + phosphate + H(+)</text>
        <dbReference type="Rhea" id="RHEA:17521"/>
        <dbReference type="Rhea" id="RHEA-COMP:9681"/>
        <dbReference type="Rhea" id="RHEA-COMP:9684"/>
        <dbReference type="ChEBI" id="CHEBI:15377"/>
        <dbReference type="ChEBI" id="CHEBI:15378"/>
        <dbReference type="ChEBI" id="CHEBI:29985"/>
        <dbReference type="ChEBI" id="CHEBI:30616"/>
        <dbReference type="ChEBI" id="CHEBI:43474"/>
        <dbReference type="ChEBI" id="CHEBI:58359"/>
        <dbReference type="ChEBI" id="CHEBI:78520"/>
        <dbReference type="ChEBI" id="CHEBI:78521"/>
        <dbReference type="ChEBI" id="CHEBI:456216"/>
        <dbReference type="EC" id="6.3.5.7"/>
    </reaction>
</comment>
<dbReference type="EC" id="6.3.5.7" evidence="5"/>
<dbReference type="PANTHER" id="PTHR11895">
    <property type="entry name" value="TRANSAMIDASE"/>
    <property type="match status" value="1"/>
</dbReference>
<feature type="active site" description="Charge relay system" evidence="5">
    <location>
        <position position="146"/>
    </location>
</feature>
<dbReference type="GO" id="GO:0030956">
    <property type="term" value="C:glutamyl-tRNA(Gln) amidotransferase complex"/>
    <property type="evidence" value="ECO:0007669"/>
    <property type="project" value="InterPro"/>
</dbReference>
<dbReference type="EMBL" id="ARQD01000002">
    <property type="protein sequence ID" value="KIX85340.1"/>
    <property type="molecule type" value="Genomic_DNA"/>
</dbReference>
<comment type="similarity">
    <text evidence="5">Belongs to the amidase family. GatA subfamily.</text>
</comment>
<reference evidence="7 8" key="1">
    <citation type="journal article" date="2013" name="Proc. Natl. Acad. Sci. U.S.A.">
        <title>Candidate phylum TM6 genome recovered from a hospital sink biofilm provides genomic insights into this uncultivated phylum.</title>
        <authorList>
            <person name="McLean J.S."/>
            <person name="Lombardo M.J."/>
            <person name="Badger J.H."/>
            <person name="Edlund A."/>
            <person name="Novotny M."/>
            <person name="Yee-Greenbaum J."/>
            <person name="Vyahhi N."/>
            <person name="Hall A.P."/>
            <person name="Yang Y."/>
            <person name="Dupont C.L."/>
            <person name="Ziegler M.G."/>
            <person name="Chitsaz H."/>
            <person name="Allen A.E."/>
            <person name="Yooseph S."/>
            <person name="Tesler G."/>
            <person name="Pevzner P.A."/>
            <person name="Friedman R.M."/>
            <person name="Nealson K.H."/>
            <person name="Venter J.C."/>
            <person name="Lasken R.S."/>
        </authorList>
    </citation>
    <scope>NUCLEOTIDE SEQUENCE [LARGE SCALE GENOMIC DNA]</scope>
    <source>
        <strain evidence="7 8">TM6SC1</strain>
    </source>
</reference>
<keyword evidence="1 5" id="KW-0436">Ligase</keyword>
<comment type="subunit">
    <text evidence="5">Heterotrimer of A, B and C subunits.</text>
</comment>
<name>A0A0D2I2D8_9BACT</name>
<gene>
    <name evidence="5" type="primary">gatA</name>
    <name evidence="7" type="ORF">J120_03510</name>
</gene>
<dbReference type="SUPFAM" id="SSF75304">
    <property type="entry name" value="Amidase signature (AS) enzymes"/>
    <property type="match status" value="1"/>
</dbReference>
<dbReference type="InterPro" id="IPR036928">
    <property type="entry name" value="AS_sf"/>
</dbReference>
<keyword evidence="8" id="KW-1185">Reference proteome</keyword>
<feature type="domain" description="Amidase" evidence="6">
    <location>
        <begin position="25"/>
        <end position="461"/>
    </location>
</feature>
<evidence type="ECO:0000256" key="1">
    <source>
        <dbReference type="ARBA" id="ARBA00022598"/>
    </source>
</evidence>
<accession>A0A0D2I2D8</accession>
<dbReference type="HAMAP" id="MF_00120">
    <property type="entry name" value="GatA"/>
    <property type="match status" value="1"/>
</dbReference>
<proteinExistence type="inferred from homology"/>
<keyword evidence="2 5" id="KW-0547">Nucleotide-binding</keyword>
<evidence type="ECO:0000256" key="5">
    <source>
        <dbReference type="HAMAP-Rule" id="MF_00120"/>
    </source>
</evidence>
<dbReference type="AlphaFoldDB" id="A0A0D2I2D8"/>
<evidence type="ECO:0000256" key="3">
    <source>
        <dbReference type="ARBA" id="ARBA00022840"/>
    </source>
</evidence>
<dbReference type="eggNOG" id="COG0154">
    <property type="taxonomic scope" value="Bacteria"/>
</dbReference>
<dbReference type="InterPro" id="IPR004412">
    <property type="entry name" value="GatA"/>
</dbReference>
<evidence type="ECO:0000313" key="8">
    <source>
        <dbReference type="Proteomes" id="UP000032214"/>
    </source>
</evidence>
<dbReference type="GO" id="GO:0006412">
    <property type="term" value="P:translation"/>
    <property type="evidence" value="ECO:0007669"/>
    <property type="project" value="UniProtKB-UniRule"/>
</dbReference>
<dbReference type="InterPro" id="IPR023631">
    <property type="entry name" value="Amidase_dom"/>
</dbReference>
<dbReference type="PANTHER" id="PTHR11895:SF7">
    <property type="entry name" value="GLUTAMYL-TRNA(GLN) AMIDOTRANSFERASE SUBUNIT A, MITOCHONDRIAL"/>
    <property type="match status" value="1"/>
</dbReference>
<protein>
    <recommendedName>
        <fullName evidence="5">Glutamyl-tRNA(Gln) amidotransferase subunit A</fullName>
        <shortName evidence="5">Glu-ADT subunit A</shortName>
        <ecNumber evidence="5">6.3.5.7</ecNumber>
    </recommendedName>
</protein>
<comment type="caution">
    <text evidence="7">The sequence shown here is derived from an EMBL/GenBank/DDBJ whole genome shotgun (WGS) entry which is preliminary data.</text>
</comment>
<comment type="function">
    <text evidence="5">Allows the formation of correctly charged Gln-tRNA(Gln) through the transamidation of misacylated Glu-tRNA(Gln) in organisms which lack glutaminyl-tRNA synthetase. The reaction takes place in the presence of glutamine and ATP through an activated gamma-phospho-Glu-tRNA(Gln).</text>
</comment>
<evidence type="ECO:0000256" key="4">
    <source>
        <dbReference type="ARBA" id="ARBA00022917"/>
    </source>
</evidence>